<comment type="similarity">
    <text evidence="1">Belongs to the WD repeat PRP19 family.</text>
</comment>
<keyword evidence="1" id="KW-0227">DNA damage</keyword>
<keyword evidence="1" id="KW-0234">DNA repair</keyword>
<reference evidence="3 4" key="1">
    <citation type="submission" date="2012-08" db="EMBL/GenBank/DDBJ databases">
        <title>Oryza genome evolution.</title>
        <authorList>
            <person name="Wing R.A."/>
        </authorList>
    </citation>
    <scope>NUCLEOTIDE SEQUENCE</scope>
</reference>
<comment type="function">
    <text evidence="1">Ubiquitin-protein ligase which is mainly involved pre-mRNA splicing and DNA repair. Required for pre-mRNA splicing as component of the spliceosome.</text>
</comment>
<organism evidence="3 4">
    <name type="scientific">Leersia perrieri</name>
    <dbReference type="NCBI Taxonomy" id="77586"/>
    <lineage>
        <taxon>Eukaryota</taxon>
        <taxon>Viridiplantae</taxon>
        <taxon>Streptophyta</taxon>
        <taxon>Embryophyta</taxon>
        <taxon>Tracheophyta</taxon>
        <taxon>Spermatophyta</taxon>
        <taxon>Magnoliopsida</taxon>
        <taxon>Liliopsida</taxon>
        <taxon>Poales</taxon>
        <taxon>Poaceae</taxon>
        <taxon>BOP clade</taxon>
        <taxon>Oryzoideae</taxon>
        <taxon>Oryzeae</taxon>
        <taxon>Oryzinae</taxon>
        <taxon>Leersia</taxon>
    </lineage>
</organism>
<reference evidence="3" key="3">
    <citation type="submission" date="2015-04" db="UniProtKB">
        <authorList>
            <consortium name="EnsemblPlants"/>
        </authorList>
    </citation>
    <scope>IDENTIFICATION</scope>
</reference>
<proteinExistence type="inferred from homology"/>
<dbReference type="AlphaFoldDB" id="A0A0D9XIQ7"/>
<comment type="subunit">
    <text evidence="1">Homotetramer.</text>
</comment>
<evidence type="ECO:0000313" key="3">
    <source>
        <dbReference type="EnsemblPlants" id="LPERR10G04470.1"/>
    </source>
</evidence>
<dbReference type="PANTHER" id="PTHR43995:SF1">
    <property type="entry name" value="PRE-MRNA-PROCESSING FACTOR 19"/>
    <property type="match status" value="1"/>
</dbReference>
<keyword evidence="2" id="KW-0472">Membrane</keyword>
<dbReference type="Proteomes" id="UP000032180">
    <property type="component" value="Chromosome 10"/>
</dbReference>
<dbReference type="Gramene" id="LPERR10G04470.1">
    <property type="protein sequence ID" value="LPERR10G04470.1"/>
    <property type="gene ID" value="LPERR10G04470"/>
</dbReference>
<keyword evidence="2" id="KW-1133">Transmembrane helix</keyword>
<dbReference type="PANTHER" id="PTHR43995">
    <property type="entry name" value="PRE-MRNA-PROCESSING FACTOR 19"/>
    <property type="match status" value="1"/>
</dbReference>
<accession>A0A0D9XIQ7</accession>
<comment type="catalytic activity">
    <reaction evidence="1">
        <text>S-ubiquitinyl-[E2 ubiquitin-conjugating enzyme]-L-cysteine + [acceptor protein]-L-lysine = [E2 ubiquitin-conjugating enzyme]-L-cysteine + N(6)-ubiquitinyl-[acceptor protein]-L-lysine.</text>
        <dbReference type="EC" id="2.3.2.27"/>
    </reaction>
</comment>
<dbReference type="GO" id="GO:0005737">
    <property type="term" value="C:cytoplasm"/>
    <property type="evidence" value="ECO:0007669"/>
    <property type="project" value="TreeGrafter"/>
</dbReference>
<dbReference type="EC" id="2.3.2.27" evidence="1"/>
<keyword evidence="1" id="KW-0833">Ubl conjugation pathway</keyword>
<keyword evidence="2" id="KW-0812">Transmembrane</keyword>
<keyword evidence="1" id="KW-0507">mRNA processing</keyword>
<dbReference type="GO" id="GO:0061630">
    <property type="term" value="F:ubiquitin protein ligase activity"/>
    <property type="evidence" value="ECO:0007669"/>
    <property type="project" value="UniProtKB-UniRule"/>
</dbReference>
<keyword evidence="1" id="KW-0508">mRNA splicing</keyword>
<dbReference type="GO" id="GO:0006281">
    <property type="term" value="P:DNA repair"/>
    <property type="evidence" value="ECO:0007669"/>
    <property type="project" value="UniProtKB-KW"/>
</dbReference>
<dbReference type="GO" id="GO:0071006">
    <property type="term" value="C:U2-type catalytic step 1 spliceosome"/>
    <property type="evidence" value="ECO:0007669"/>
    <property type="project" value="TreeGrafter"/>
</dbReference>
<dbReference type="UniPathway" id="UPA00143"/>
<sequence>MAGEYLKDISGIDTQDWDLLKLALALKMVCCPEEKIAAARRRLKDDAPKYKKKIFKTPCLVVYNEMHRARELRRPKRHMKLSKSMKLLVIMKVVLMGRIFILVPPTLAPNGALKRYTHISSHPLHRTKNPGILCIDIDPSKDIVATGVLIPSELNFNEFGVDNKYIAAGSMDRNLRIFGLRNSQLATQ</sequence>
<evidence type="ECO:0000256" key="2">
    <source>
        <dbReference type="SAM" id="Phobius"/>
    </source>
</evidence>
<dbReference type="InterPro" id="IPR038959">
    <property type="entry name" value="Prp19"/>
</dbReference>
<feature type="transmembrane region" description="Helical" evidence="2">
    <location>
        <begin position="87"/>
        <end position="107"/>
    </location>
</feature>
<name>A0A0D9XIQ7_9ORYZ</name>
<comment type="pathway">
    <text evidence="1">Protein modification; protein ubiquitination.</text>
</comment>
<keyword evidence="4" id="KW-1185">Reference proteome</keyword>
<protein>
    <recommendedName>
        <fullName evidence="1">Pre-mRNA-processing factor 19</fullName>
        <ecNumber evidence="1">2.3.2.27</ecNumber>
    </recommendedName>
</protein>
<dbReference type="GO" id="GO:0000974">
    <property type="term" value="C:Prp19 complex"/>
    <property type="evidence" value="ECO:0007669"/>
    <property type="project" value="UniProtKB-UniRule"/>
</dbReference>
<keyword evidence="1" id="KW-0747">Spliceosome</keyword>
<evidence type="ECO:0000313" key="4">
    <source>
        <dbReference type="Proteomes" id="UP000032180"/>
    </source>
</evidence>
<dbReference type="STRING" id="77586.A0A0D9XIQ7"/>
<evidence type="ECO:0000256" key="1">
    <source>
        <dbReference type="RuleBase" id="RU367101"/>
    </source>
</evidence>
<dbReference type="GO" id="GO:0000398">
    <property type="term" value="P:mRNA splicing, via spliceosome"/>
    <property type="evidence" value="ECO:0007669"/>
    <property type="project" value="InterPro"/>
</dbReference>
<dbReference type="EnsemblPlants" id="LPERR10G04470.1">
    <property type="protein sequence ID" value="LPERR10G04470.1"/>
    <property type="gene ID" value="LPERR10G04470"/>
</dbReference>
<reference evidence="4" key="2">
    <citation type="submission" date="2013-12" db="EMBL/GenBank/DDBJ databases">
        <authorList>
            <person name="Yu Y."/>
            <person name="Lee S."/>
            <person name="de Baynast K."/>
            <person name="Wissotski M."/>
            <person name="Liu L."/>
            <person name="Talag J."/>
            <person name="Goicoechea J."/>
            <person name="Angelova A."/>
            <person name="Jetty R."/>
            <person name="Kudrna D."/>
            <person name="Golser W."/>
            <person name="Rivera L."/>
            <person name="Zhang J."/>
            <person name="Wing R."/>
        </authorList>
    </citation>
    <scope>NUCLEOTIDE SEQUENCE</scope>
</reference>
<dbReference type="eggNOG" id="KOG0289">
    <property type="taxonomic scope" value="Eukaryota"/>
</dbReference>
<dbReference type="GO" id="GO:0070534">
    <property type="term" value="P:protein K63-linked ubiquitination"/>
    <property type="evidence" value="ECO:0007669"/>
    <property type="project" value="UniProtKB-UniRule"/>
</dbReference>
<keyword evidence="1" id="KW-0539">Nucleus</keyword>
<dbReference type="HOGENOM" id="CLU_1443008_0_0_1"/>
<comment type="subcellular location">
    <subcellularLocation>
        <location evidence="1">Nucleus</location>
    </subcellularLocation>
</comment>
<keyword evidence="1" id="KW-0808">Transferase</keyword>